<dbReference type="Proteomes" id="UP001457282">
    <property type="component" value="Unassembled WGS sequence"/>
</dbReference>
<dbReference type="InterPro" id="IPR017853">
    <property type="entry name" value="GH"/>
</dbReference>
<organism evidence="11 12">
    <name type="scientific">Rubus argutus</name>
    <name type="common">Southern blackberry</name>
    <dbReference type="NCBI Taxonomy" id="59490"/>
    <lineage>
        <taxon>Eukaryota</taxon>
        <taxon>Viridiplantae</taxon>
        <taxon>Streptophyta</taxon>
        <taxon>Embryophyta</taxon>
        <taxon>Tracheophyta</taxon>
        <taxon>Spermatophyta</taxon>
        <taxon>Magnoliopsida</taxon>
        <taxon>eudicotyledons</taxon>
        <taxon>Gunneridae</taxon>
        <taxon>Pentapetalae</taxon>
        <taxon>rosids</taxon>
        <taxon>fabids</taxon>
        <taxon>Rosales</taxon>
        <taxon>Rosaceae</taxon>
        <taxon>Rosoideae</taxon>
        <taxon>Rosoideae incertae sedis</taxon>
        <taxon>Rubus</taxon>
    </lineage>
</organism>
<dbReference type="InterPro" id="IPR045053">
    <property type="entry name" value="MAN-like"/>
</dbReference>
<accession>A0AAW1WGU0</accession>
<keyword evidence="12" id="KW-1185">Reference proteome</keyword>
<feature type="domain" description="Glycoside hydrolase family 5" evidence="10">
    <location>
        <begin position="34"/>
        <end position="369"/>
    </location>
</feature>
<evidence type="ECO:0000256" key="3">
    <source>
        <dbReference type="ARBA" id="ARBA00005641"/>
    </source>
</evidence>
<dbReference type="InterPro" id="IPR001547">
    <property type="entry name" value="Glyco_hydro_5"/>
</dbReference>
<feature type="chain" id="PRO_5043441548" description="mannan endo-1,4-beta-mannosidase" evidence="9">
    <location>
        <begin position="22"/>
        <end position="421"/>
    </location>
</feature>
<gene>
    <name evidence="11" type="ORF">M0R45_032299</name>
</gene>
<evidence type="ECO:0000313" key="11">
    <source>
        <dbReference type="EMBL" id="KAK9923902.1"/>
    </source>
</evidence>
<dbReference type="Gene3D" id="3.20.20.80">
    <property type="entry name" value="Glycosidases"/>
    <property type="match status" value="1"/>
</dbReference>
<proteinExistence type="inferred from homology"/>
<comment type="caution">
    <text evidence="11">The sequence shown here is derived from an EMBL/GenBank/DDBJ whole genome shotgun (WGS) entry which is preliminary data.</text>
</comment>
<comment type="similarity">
    <text evidence="3">Belongs to the glycosyl hydrolase 5 (cellulase A) family.</text>
</comment>
<dbReference type="GO" id="GO:0005576">
    <property type="term" value="C:extracellular region"/>
    <property type="evidence" value="ECO:0007669"/>
    <property type="project" value="UniProtKB-SubCell"/>
</dbReference>
<dbReference type="FunFam" id="3.20.20.80:FF:000012">
    <property type="entry name" value="Mannan endo-1,4-beta-mannosidase 6"/>
    <property type="match status" value="1"/>
</dbReference>
<evidence type="ECO:0000256" key="7">
    <source>
        <dbReference type="ARBA" id="ARBA00022801"/>
    </source>
</evidence>
<name>A0AAW1WGU0_RUBAR</name>
<evidence type="ECO:0000259" key="10">
    <source>
        <dbReference type="Pfam" id="PF26410"/>
    </source>
</evidence>
<comment type="catalytic activity">
    <reaction evidence="1">
        <text>Random hydrolysis of (1-&gt;4)-beta-D-mannosidic linkages in mannans, galactomannans and glucomannans.</text>
        <dbReference type="EC" id="3.2.1.78"/>
    </reaction>
</comment>
<evidence type="ECO:0000256" key="6">
    <source>
        <dbReference type="ARBA" id="ARBA00022729"/>
    </source>
</evidence>
<dbReference type="SUPFAM" id="SSF51445">
    <property type="entry name" value="(Trans)glycosidases"/>
    <property type="match status" value="1"/>
</dbReference>
<evidence type="ECO:0000256" key="5">
    <source>
        <dbReference type="ARBA" id="ARBA00022525"/>
    </source>
</evidence>
<evidence type="ECO:0000256" key="9">
    <source>
        <dbReference type="SAM" id="SignalP"/>
    </source>
</evidence>
<dbReference type="AlphaFoldDB" id="A0AAW1WGU0"/>
<evidence type="ECO:0000256" key="8">
    <source>
        <dbReference type="ARBA" id="ARBA00023295"/>
    </source>
</evidence>
<feature type="signal peptide" evidence="9">
    <location>
        <begin position="1"/>
        <end position="21"/>
    </location>
</feature>
<reference evidence="11 12" key="1">
    <citation type="journal article" date="2023" name="G3 (Bethesda)">
        <title>A chromosome-length genome assembly and annotation of blackberry (Rubus argutus, cv. 'Hillquist').</title>
        <authorList>
            <person name="Bruna T."/>
            <person name="Aryal R."/>
            <person name="Dudchenko O."/>
            <person name="Sargent D.J."/>
            <person name="Mead D."/>
            <person name="Buti M."/>
            <person name="Cavallini A."/>
            <person name="Hytonen T."/>
            <person name="Andres J."/>
            <person name="Pham M."/>
            <person name="Weisz D."/>
            <person name="Mascagni F."/>
            <person name="Usai G."/>
            <person name="Natali L."/>
            <person name="Bassil N."/>
            <person name="Fernandez G.E."/>
            <person name="Lomsadze A."/>
            <person name="Armour M."/>
            <person name="Olukolu B."/>
            <person name="Poorten T."/>
            <person name="Britton C."/>
            <person name="Davik J."/>
            <person name="Ashrafi H."/>
            <person name="Aiden E.L."/>
            <person name="Borodovsky M."/>
            <person name="Worthington M."/>
        </authorList>
    </citation>
    <scope>NUCLEOTIDE SEQUENCE [LARGE SCALE GENOMIC DNA]</scope>
    <source>
        <strain evidence="11">PI 553951</strain>
    </source>
</reference>
<keyword evidence="5" id="KW-0964">Secreted</keyword>
<dbReference type="GO" id="GO:0016985">
    <property type="term" value="F:mannan endo-1,4-beta-mannosidase activity"/>
    <property type="evidence" value="ECO:0007669"/>
    <property type="project" value="UniProtKB-EC"/>
</dbReference>
<evidence type="ECO:0000256" key="1">
    <source>
        <dbReference type="ARBA" id="ARBA00001678"/>
    </source>
</evidence>
<dbReference type="GO" id="GO:0000272">
    <property type="term" value="P:polysaccharide catabolic process"/>
    <property type="evidence" value="ECO:0007669"/>
    <property type="project" value="InterPro"/>
</dbReference>
<keyword evidence="8" id="KW-0326">Glycosidase</keyword>
<dbReference type="EMBL" id="JBEDUW010000006">
    <property type="protein sequence ID" value="KAK9923902.1"/>
    <property type="molecule type" value="Genomic_DNA"/>
</dbReference>
<keyword evidence="7" id="KW-0378">Hydrolase</keyword>
<evidence type="ECO:0000256" key="4">
    <source>
        <dbReference type="ARBA" id="ARBA00012706"/>
    </source>
</evidence>
<sequence length="421" mass="47519">MGSLYTCILFSFLVFFNVQQGDYCTGETQAASGDFAQTKGTHFVMNGRSFYLNGFNAYWMMYMASDPSTRTKVTSAFQQASKYGMNIARTWAFSDGVTDRPLQSSPGSYNEDTFKGLDFVISEARKYGVHVILSLVNNFNDYGGRKQYVQWAKERGQAINSDDDFYNNTVVKGYYKDHVKTVLTRINSITGVAYKDDSTIFAWELMNEPRCQLDPSGNLLQQWVKEMAAHVKSIDNNHLLEIGLEGFYGGTTPEKKHYNPSNLEYGSDFIANNLIPEIDFASIHIYAEQWLQGASEEAQANFVDKWVEAHIEDCNSVVRKPLIMGEFGKSYKLPGYTLEKRNAYFGKLYDVVYHSASSNGACAGGIFWQLLAQGMDKFRDGYDVVLEESPSTATVIAQQSHKLIELTRQDSNVTESTRHRS</sequence>
<dbReference type="PANTHER" id="PTHR31451:SF39">
    <property type="entry name" value="MANNAN ENDO-1,4-BETA-MANNOSIDASE 1"/>
    <property type="match status" value="1"/>
</dbReference>
<dbReference type="Pfam" id="PF26410">
    <property type="entry name" value="GH5_mannosidase"/>
    <property type="match status" value="1"/>
</dbReference>
<dbReference type="PANTHER" id="PTHR31451">
    <property type="match status" value="1"/>
</dbReference>
<evidence type="ECO:0000313" key="12">
    <source>
        <dbReference type="Proteomes" id="UP001457282"/>
    </source>
</evidence>
<protein>
    <recommendedName>
        <fullName evidence="4">mannan endo-1,4-beta-mannosidase</fullName>
        <ecNumber evidence="4">3.2.1.78</ecNumber>
    </recommendedName>
</protein>
<comment type="subcellular location">
    <subcellularLocation>
        <location evidence="2">Secreted</location>
    </subcellularLocation>
</comment>
<evidence type="ECO:0000256" key="2">
    <source>
        <dbReference type="ARBA" id="ARBA00004613"/>
    </source>
</evidence>
<keyword evidence="6 9" id="KW-0732">Signal</keyword>
<dbReference type="EC" id="3.2.1.78" evidence="4"/>